<sequence length="146" mass="15661">LPSVASGASSESAAGPPGLPSAAAMRTLSWPSTVEDLWVEWLYGSGGQEPLKVLAERHDDVCTKGNSARTMMKRIRKIVQGVIDVSGGDHSKGRHAARILDTMRKRSEHEKDIGLRTLSEIFTKPATRTQWIAAAKGQLAPGSESV</sequence>
<evidence type="ECO:0000313" key="3">
    <source>
        <dbReference type="Proteomes" id="UP000836404"/>
    </source>
</evidence>
<evidence type="ECO:0000259" key="1">
    <source>
        <dbReference type="Pfam" id="PF12550"/>
    </source>
</evidence>
<proteinExistence type="predicted"/>
<dbReference type="InterPro" id="IPR022210">
    <property type="entry name" value="TF_GCR1-like"/>
</dbReference>
<gene>
    <name evidence="2" type="ORF">JKILLFL_G4988</name>
</gene>
<dbReference type="Pfam" id="PF12550">
    <property type="entry name" value="GCR1_C"/>
    <property type="match status" value="1"/>
</dbReference>
<evidence type="ECO:0000313" key="2">
    <source>
        <dbReference type="EMBL" id="CAD6932929.1"/>
    </source>
</evidence>
<dbReference type="Proteomes" id="UP000836404">
    <property type="component" value="Unassembled WGS sequence"/>
</dbReference>
<reference evidence="2 3" key="1">
    <citation type="submission" date="2020-10" db="EMBL/GenBank/DDBJ databases">
        <authorList>
            <person name="Sedaghatjoo S."/>
        </authorList>
    </citation>
    <scope>NUCLEOTIDE SEQUENCE [LARGE SCALE GENOMIC DNA]</scope>
    <source>
        <strain evidence="2 3">LLFL</strain>
    </source>
</reference>
<keyword evidence="3" id="KW-1185">Reference proteome</keyword>
<dbReference type="AlphaFoldDB" id="A0A9N8LR39"/>
<organism evidence="2 3">
    <name type="scientific">Tilletia laevis</name>
    <dbReference type="NCBI Taxonomy" id="157183"/>
    <lineage>
        <taxon>Eukaryota</taxon>
        <taxon>Fungi</taxon>
        <taxon>Dikarya</taxon>
        <taxon>Basidiomycota</taxon>
        <taxon>Ustilaginomycotina</taxon>
        <taxon>Exobasidiomycetes</taxon>
        <taxon>Tilletiales</taxon>
        <taxon>Tilletiaceae</taxon>
        <taxon>Tilletia</taxon>
    </lineage>
</organism>
<dbReference type="EMBL" id="CAJHJF010003094">
    <property type="protein sequence ID" value="CAD6932929.1"/>
    <property type="molecule type" value="Genomic_DNA"/>
</dbReference>
<feature type="non-terminal residue" evidence="2">
    <location>
        <position position="1"/>
    </location>
</feature>
<protein>
    <recommendedName>
        <fullName evidence="1">Transcription activator GCR1-like domain-containing protein</fullName>
    </recommendedName>
</protein>
<comment type="caution">
    <text evidence="2">The sequence shown here is derived from an EMBL/GenBank/DDBJ whole genome shotgun (WGS) entry which is preliminary data.</text>
</comment>
<name>A0A9N8LR39_9BASI</name>
<feature type="domain" description="Transcription activator GCR1-like" evidence="1">
    <location>
        <begin position="31"/>
        <end position="104"/>
    </location>
</feature>
<accession>A0A9N8LR39</accession>